<dbReference type="GO" id="GO:0003723">
    <property type="term" value="F:RNA binding"/>
    <property type="evidence" value="ECO:0007669"/>
    <property type="project" value="UniProtKB-UniRule"/>
</dbReference>
<dbReference type="GO" id="GO:0003724">
    <property type="term" value="F:RNA helicase activity"/>
    <property type="evidence" value="ECO:0007669"/>
    <property type="project" value="UniProtKB-EC"/>
</dbReference>
<dbReference type="SUPFAM" id="SSF52540">
    <property type="entry name" value="P-loop containing nucleoside triphosphate hydrolases"/>
    <property type="match status" value="1"/>
</dbReference>
<evidence type="ECO:0000256" key="3">
    <source>
        <dbReference type="ARBA" id="ARBA00022552"/>
    </source>
</evidence>
<dbReference type="Gene3D" id="3.40.50.300">
    <property type="entry name" value="P-loop containing nucleotide triphosphate hydrolases"/>
    <property type="match status" value="1"/>
</dbReference>
<dbReference type="SMART" id="SM01178">
    <property type="entry name" value="DUF4217"/>
    <property type="match status" value="1"/>
</dbReference>
<evidence type="ECO:0000256" key="9">
    <source>
        <dbReference type="RuleBase" id="RU365068"/>
    </source>
</evidence>
<dbReference type="EC" id="3.6.4.13" evidence="9"/>
<keyword evidence="3" id="KW-0698">rRNA processing</keyword>
<dbReference type="PROSITE" id="PS51194">
    <property type="entry name" value="HELICASE_CTER"/>
    <property type="match status" value="1"/>
</dbReference>
<organism evidence="11 12">
    <name type="scientific">Syncephalis pseudoplumigaleata</name>
    <dbReference type="NCBI Taxonomy" id="1712513"/>
    <lineage>
        <taxon>Eukaryota</taxon>
        <taxon>Fungi</taxon>
        <taxon>Fungi incertae sedis</taxon>
        <taxon>Zoopagomycota</taxon>
        <taxon>Zoopagomycotina</taxon>
        <taxon>Zoopagomycetes</taxon>
        <taxon>Zoopagales</taxon>
        <taxon>Piptocephalidaceae</taxon>
        <taxon>Syncephalis</taxon>
    </lineage>
</organism>
<evidence type="ECO:0000313" key="11">
    <source>
        <dbReference type="EMBL" id="RKP22289.1"/>
    </source>
</evidence>
<feature type="non-terminal residue" evidence="11">
    <location>
        <position position="196"/>
    </location>
</feature>
<dbReference type="InterPro" id="IPR027417">
    <property type="entry name" value="P-loop_NTPase"/>
</dbReference>
<evidence type="ECO:0000313" key="12">
    <source>
        <dbReference type="Proteomes" id="UP000278143"/>
    </source>
</evidence>
<protein>
    <recommendedName>
        <fullName evidence="9">ATP-dependent RNA helicase</fullName>
        <ecNumber evidence="9">3.6.4.13</ecNumber>
    </recommendedName>
</protein>
<dbReference type="Pfam" id="PF13959">
    <property type="entry name" value="CTE_SPB4"/>
    <property type="match status" value="1"/>
</dbReference>
<dbReference type="SMART" id="SM00490">
    <property type="entry name" value="HELICc"/>
    <property type="match status" value="1"/>
</dbReference>
<dbReference type="Proteomes" id="UP000278143">
    <property type="component" value="Unassembled WGS sequence"/>
</dbReference>
<name>A0A4V1J0P6_9FUNG</name>
<evidence type="ECO:0000256" key="8">
    <source>
        <dbReference type="ARBA" id="ARBA00022884"/>
    </source>
</evidence>
<comment type="domain">
    <text evidence="9">The Q motif is unique to and characteristic of the DEAD box family of RNA helicases and controls ATP binding and hydrolysis.</text>
</comment>
<keyword evidence="2" id="KW-0690">Ribosome biogenesis</keyword>
<evidence type="ECO:0000259" key="10">
    <source>
        <dbReference type="PROSITE" id="PS51194"/>
    </source>
</evidence>
<evidence type="ECO:0000256" key="6">
    <source>
        <dbReference type="ARBA" id="ARBA00022806"/>
    </source>
</evidence>
<dbReference type="EMBL" id="KZ992301">
    <property type="protein sequence ID" value="RKP22289.1"/>
    <property type="molecule type" value="Genomic_DNA"/>
</dbReference>
<comment type="subcellular location">
    <subcellularLocation>
        <location evidence="1">Nucleus</location>
        <location evidence="1">Nucleolus</location>
    </subcellularLocation>
</comment>
<keyword evidence="7 9" id="KW-0067">ATP-binding</keyword>
<dbReference type="InterPro" id="IPR001650">
    <property type="entry name" value="Helicase_C-like"/>
</dbReference>
<proteinExistence type="inferred from homology"/>
<evidence type="ECO:0000256" key="7">
    <source>
        <dbReference type="ARBA" id="ARBA00022840"/>
    </source>
</evidence>
<comment type="catalytic activity">
    <reaction evidence="9">
        <text>ATP + H2O = ADP + phosphate + H(+)</text>
        <dbReference type="Rhea" id="RHEA:13065"/>
        <dbReference type="ChEBI" id="CHEBI:15377"/>
        <dbReference type="ChEBI" id="CHEBI:15378"/>
        <dbReference type="ChEBI" id="CHEBI:30616"/>
        <dbReference type="ChEBI" id="CHEBI:43474"/>
        <dbReference type="ChEBI" id="CHEBI:456216"/>
        <dbReference type="EC" id="3.6.4.13"/>
    </reaction>
</comment>
<evidence type="ECO:0000256" key="1">
    <source>
        <dbReference type="ARBA" id="ARBA00004604"/>
    </source>
</evidence>
<dbReference type="PANTHER" id="PTHR24031">
    <property type="entry name" value="RNA HELICASE"/>
    <property type="match status" value="1"/>
</dbReference>
<dbReference type="InterPro" id="IPR025313">
    <property type="entry name" value="SPB4-like_CTE"/>
</dbReference>
<dbReference type="OrthoDB" id="422663at2759"/>
<dbReference type="GO" id="GO:0005524">
    <property type="term" value="F:ATP binding"/>
    <property type="evidence" value="ECO:0007669"/>
    <property type="project" value="UniProtKB-UniRule"/>
</dbReference>
<keyword evidence="4 9" id="KW-0547">Nucleotide-binding</keyword>
<keyword evidence="6 9" id="KW-0347">Helicase</keyword>
<evidence type="ECO:0000256" key="2">
    <source>
        <dbReference type="ARBA" id="ARBA00022517"/>
    </source>
</evidence>
<dbReference type="Pfam" id="PF00271">
    <property type="entry name" value="Helicase_C"/>
    <property type="match status" value="1"/>
</dbReference>
<dbReference type="CDD" id="cd18787">
    <property type="entry name" value="SF2_C_DEAD"/>
    <property type="match status" value="1"/>
</dbReference>
<keyword evidence="5 9" id="KW-0378">Hydrolase</keyword>
<evidence type="ECO:0000256" key="4">
    <source>
        <dbReference type="ARBA" id="ARBA00022741"/>
    </source>
</evidence>
<dbReference type="AlphaFoldDB" id="A0A4V1J0P6"/>
<sequence>NTPLYRLHGNMPQTDRQRVYTEFCAASQGVLVCTDVAARGLHLPGVDQIVQYDAPCDIRDYAHRVGRTARLGKEGDALLFLLPSEMAYVDVLKGQGMQTILVAMEDILGRLCGSGRRNDFEQAATQLQLQFERWVLHQTEAARLAREAFTAHVRAYATHAASEKHIFHVKFLHLGHLAKSFGLREAPGQVSTSQKK</sequence>
<comment type="function">
    <text evidence="9">RNA helicase.</text>
</comment>
<feature type="domain" description="Helicase C-terminal" evidence="10">
    <location>
        <begin position="1"/>
        <end position="108"/>
    </location>
</feature>
<gene>
    <name evidence="11" type="ORF">SYNPS1DRAFT_10182</name>
</gene>
<accession>A0A4V1J0P6</accession>
<comment type="similarity">
    <text evidence="9">Belongs to the DEAD box helicase family.</text>
</comment>
<dbReference type="GO" id="GO:0006364">
    <property type="term" value="P:rRNA processing"/>
    <property type="evidence" value="ECO:0007669"/>
    <property type="project" value="UniProtKB-KW"/>
</dbReference>
<keyword evidence="12" id="KW-1185">Reference proteome</keyword>
<keyword evidence="8 9" id="KW-0694">RNA-binding</keyword>
<dbReference type="GO" id="GO:0016787">
    <property type="term" value="F:hydrolase activity"/>
    <property type="evidence" value="ECO:0007669"/>
    <property type="project" value="UniProtKB-KW"/>
</dbReference>
<evidence type="ECO:0000256" key="5">
    <source>
        <dbReference type="ARBA" id="ARBA00022801"/>
    </source>
</evidence>
<feature type="non-terminal residue" evidence="11">
    <location>
        <position position="1"/>
    </location>
</feature>
<reference evidence="12" key="1">
    <citation type="journal article" date="2018" name="Nat. Microbiol.">
        <title>Leveraging single-cell genomics to expand the fungal tree of life.</title>
        <authorList>
            <person name="Ahrendt S.R."/>
            <person name="Quandt C.A."/>
            <person name="Ciobanu D."/>
            <person name="Clum A."/>
            <person name="Salamov A."/>
            <person name="Andreopoulos B."/>
            <person name="Cheng J.F."/>
            <person name="Woyke T."/>
            <person name="Pelin A."/>
            <person name="Henrissat B."/>
            <person name="Reynolds N.K."/>
            <person name="Benny G.L."/>
            <person name="Smith M.E."/>
            <person name="James T.Y."/>
            <person name="Grigoriev I.V."/>
        </authorList>
    </citation>
    <scope>NUCLEOTIDE SEQUENCE [LARGE SCALE GENOMIC DNA]</scope>
    <source>
        <strain evidence="12">Benny S71-1</strain>
    </source>
</reference>
<dbReference type="GO" id="GO:0005730">
    <property type="term" value="C:nucleolus"/>
    <property type="evidence" value="ECO:0007669"/>
    <property type="project" value="UniProtKB-SubCell"/>
</dbReference>